<reference evidence="3 4" key="1">
    <citation type="submission" date="2017-07" db="EMBL/GenBank/DDBJ databases">
        <title>Draft Genome Sequences of Select Purple Nonsulfur Bacteria.</title>
        <authorList>
            <person name="Lasarre B."/>
            <person name="Mckinlay J.B."/>
        </authorList>
    </citation>
    <scope>NUCLEOTIDE SEQUENCE [LARGE SCALE GENOMIC DNA]</scope>
    <source>
        <strain evidence="3 4">DSM 11907</strain>
    </source>
</reference>
<dbReference type="CDD" id="cd07012">
    <property type="entry name" value="PBP2_Bug_TTT"/>
    <property type="match status" value="1"/>
</dbReference>
<dbReference type="Gene3D" id="3.40.190.150">
    <property type="entry name" value="Bordetella uptake gene, domain 1"/>
    <property type="match status" value="1"/>
</dbReference>
<protein>
    <recommendedName>
        <fullName evidence="5">Tripartite tricarboxylate transporter substrate binding protein</fullName>
    </recommendedName>
</protein>
<evidence type="ECO:0000256" key="1">
    <source>
        <dbReference type="ARBA" id="ARBA00006987"/>
    </source>
</evidence>
<dbReference type="PROSITE" id="PS51318">
    <property type="entry name" value="TAT"/>
    <property type="match status" value="1"/>
</dbReference>
<accession>A0A327KM48</accession>
<proteinExistence type="inferred from homology"/>
<name>A0A327KM48_9BRAD</name>
<organism evidence="3 4">
    <name type="scientific">Rhodoplanes elegans</name>
    <dbReference type="NCBI Taxonomy" id="29408"/>
    <lineage>
        <taxon>Bacteria</taxon>
        <taxon>Pseudomonadati</taxon>
        <taxon>Pseudomonadota</taxon>
        <taxon>Alphaproteobacteria</taxon>
        <taxon>Hyphomicrobiales</taxon>
        <taxon>Nitrobacteraceae</taxon>
        <taxon>Rhodoplanes</taxon>
    </lineage>
</organism>
<evidence type="ECO:0000313" key="3">
    <source>
        <dbReference type="EMBL" id="RAI39869.1"/>
    </source>
</evidence>
<dbReference type="EMBL" id="NPEU01000059">
    <property type="protein sequence ID" value="RAI39869.1"/>
    <property type="molecule type" value="Genomic_DNA"/>
</dbReference>
<dbReference type="PANTHER" id="PTHR42928:SF5">
    <property type="entry name" value="BLR1237 PROTEIN"/>
    <property type="match status" value="1"/>
</dbReference>
<dbReference type="PANTHER" id="PTHR42928">
    <property type="entry name" value="TRICARBOXYLATE-BINDING PROTEIN"/>
    <property type="match status" value="1"/>
</dbReference>
<dbReference type="Gene3D" id="3.40.190.10">
    <property type="entry name" value="Periplasmic binding protein-like II"/>
    <property type="match status" value="1"/>
</dbReference>
<evidence type="ECO:0008006" key="5">
    <source>
        <dbReference type="Google" id="ProtNLM"/>
    </source>
</evidence>
<dbReference type="SUPFAM" id="SSF53850">
    <property type="entry name" value="Periplasmic binding protein-like II"/>
    <property type="match status" value="1"/>
</dbReference>
<comment type="similarity">
    <text evidence="1">Belongs to the UPF0065 (bug) family.</text>
</comment>
<comment type="caution">
    <text evidence="3">The sequence shown here is derived from an EMBL/GenBank/DDBJ whole genome shotgun (WGS) entry which is preliminary data.</text>
</comment>
<dbReference type="InterPro" id="IPR042100">
    <property type="entry name" value="Bug_dom1"/>
</dbReference>
<evidence type="ECO:0000256" key="2">
    <source>
        <dbReference type="SAM" id="SignalP"/>
    </source>
</evidence>
<keyword evidence="4" id="KW-1185">Reference proteome</keyword>
<evidence type="ECO:0000313" key="4">
    <source>
        <dbReference type="Proteomes" id="UP000248863"/>
    </source>
</evidence>
<dbReference type="OrthoDB" id="7375033at2"/>
<feature type="signal peptide" evidence="2">
    <location>
        <begin position="1"/>
        <end position="30"/>
    </location>
</feature>
<dbReference type="RefSeq" id="WP_111356610.1">
    <property type="nucleotide sequence ID" value="NZ_NHSK01000137.1"/>
</dbReference>
<dbReference type="PIRSF" id="PIRSF017082">
    <property type="entry name" value="YflP"/>
    <property type="match status" value="1"/>
</dbReference>
<sequence length="327" mass="34333">MKRRDLLKLAGAGVMAVAAPAVWTGASAQAFPSGPITLVVAWPPGGGSDISMRLLADALSKQIGVPVVVMNKPGAGGAIGHREVVTAKPDGYTIGMLASGGVSLPYLNPQANTLDEMEPIAFFGEDPFALQASNASGIGSLKELIERARANPGKLRNGNDQPGGSSYIAISIFEKQLGFKVTKVAYGGYAPTVTALMGGEIDTAAVPVPDAIEPHRSGKLKLLGVSAAERHFMAPEIPTFKEQGVDLIAGSWRCIIGPKGIPQDRLTVLETSILKVLKDPEFVDKAKKAGFAIQPGDGKFTAARWKKDDAELYPILLEAGLVKARQK</sequence>
<dbReference type="InterPro" id="IPR005064">
    <property type="entry name" value="BUG"/>
</dbReference>
<dbReference type="AlphaFoldDB" id="A0A327KM48"/>
<dbReference type="Proteomes" id="UP000248863">
    <property type="component" value="Unassembled WGS sequence"/>
</dbReference>
<keyword evidence="2" id="KW-0732">Signal</keyword>
<feature type="chain" id="PRO_5016370594" description="Tripartite tricarboxylate transporter substrate binding protein" evidence="2">
    <location>
        <begin position="31"/>
        <end position="327"/>
    </location>
</feature>
<dbReference type="InterPro" id="IPR006311">
    <property type="entry name" value="TAT_signal"/>
</dbReference>
<dbReference type="Pfam" id="PF03401">
    <property type="entry name" value="TctC"/>
    <property type="match status" value="1"/>
</dbReference>
<gene>
    <name evidence="3" type="ORF">CH338_08050</name>
</gene>